<dbReference type="AlphaFoldDB" id="A0A164JQD6"/>
<dbReference type="EMBL" id="LRGB01004087">
    <property type="protein sequence ID" value="KZS02555.1"/>
    <property type="molecule type" value="Genomic_DNA"/>
</dbReference>
<sequence length="126" mass="14560">AIAVSQSELGVSQDMRINSFYIHCRDFYITAISDMKSRFDFTDPVYEVVTMLHPENARNLKPRTLSALFERFTVLNKFCDRLKTEKEWNAHALLPTSAFGVLTESAVFRLPAEEYWQKVFANDEAT</sequence>
<protein>
    <submittedName>
        <fullName evidence="1">Uncharacterized protein</fullName>
    </submittedName>
</protein>
<accession>A0A164JQD6</accession>
<evidence type="ECO:0000313" key="1">
    <source>
        <dbReference type="EMBL" id="KZS02555.1"/>
    </source>
</evidence>
<organism evidence="1 2">
    <name type="scientific">Daphnia magna</name>
    <dbReference type="NCBI Taxonomy" id="35525"/>
    <lineage>
        <taxon>Eukaryota</taxon>
        <taxon>Metazoa</taxon>
        <taxon>Ecdysozoa</taxon>
        <taxon>Arthropoda</taxon>
        <taxon>Crustacea</taxon>
        <taxon>Branchiopoda</taxon>
        <taxon>Diplostraca</taxon>
        <taxon>Cladocera</taxon>
        <taxon>Anomopoda</taxon>
        <taxon>Daphniidae</taxon>
        <taxon>Daphnia</taxon>
    </lineage>
</organism>
<feature type="non-terminal residue" evidence="1">
    <location>
        <position position="1"/>
    </location>
</feature>
<dbReference type="Proteomes" id="UP000076858">
    <property type="component" value="Unassembled WGS sequence"/>
</dbReference>
<gene>
    <name evidence="1" type="ORF">APZ42_000362</name>
</gene>
<evidence type="ECO:0000313" key="2">
    <source>
        <dbReference type="Proteomes" id="UP000076858"/>
    </source>
</evidence>
<reference evidence="1 2" key="1">
    <citation type="submission" date="2016-03" db="EMBL/GenBank/DDBJ databases">
        <title>EvidentialGene: Evidence-directed Construction of Genes on Genomes.</title>
        <authorList>
            <person name="Gilbert D.G."/>
            <person name="Choi J.-H."/>
            <person name="Mockaitis K."/>
            <person name="Colbourne J."/>
            <person name="Pfrender M."/>
        </authorList>
    </citation>
    <scope>NUCLEOTIDE SEQUENCE [LARGE SCALE GENOMIC DNA]</scope>
    <source>
        <strain evidence="1 2">Xinb3</strain>
        <tissue evidence="1">Complete organism</tissue>
    </source>
</reference>
<comment type="caution">
    <text evidence="1">The sequence shown here is derived from an EMBL/GenBank/DDBJ whole genome shotgun (WGS) entry which is preliminary data.</text>
</comment>
<proteinExistence type="predicted"/>
<name>A0A164JQD6_9CRUS</name>
<keyword evidence="2" id="KW-1185">Reference proteome</keyword>
<dbReference type="OrthoDB" id="6159421at2759"/>
<feature type="non-terminal residue" evidence="1">
    <location>
        <position position="126"/>
    </location>
</feature>